<sequence>MSIRRLPEHLVNRIAAGEVVERPASALKELVENAIDAGATRIAATLMGGGIDLLEVSDDGCGMDRESMRLALERHATSKLPGDAIDAVTTLGFRGEALPSIASVSLLHMESRVRGADGWSLTVDNGQVVGEGPAALPPGTRIRVSDLFGKVPARRKFLRSPRSEYAACVDVVKRLAMARPDIGFTLEHEGRRALHVQPGEDRPARVAALTDRGLADNSVPVDYDRHGVRLGGVAGLPTFNRGVADHQYLFVNGRPVKDRLLIGAVRGAYQDLLARDRHPILALFIDLPGTEVDVNVHPAKTEVRFRDPGGIRGLIVGGLRHALDAAGHRSAQRPSVAALGNWQTGSPSPLGVGPTSALSGGQGYGPTGLGWGSRASTNSSFFTRTGLYPEGEGRQGSVWDAHQAYAPPPQARAEPAHAPPPEANRYPLGVARGQVAATYIVAEADDGLVLVDQHAAHERLVLERMRKAMSNGGVARQALLLPEVVEMDEPAADRLEARAEELAEMGLELERFGPRAVLVRATPALLGQGNIQGLVTDLVDEIAAFDEALSLKEKLDHVAATMACHGSVRAGRILSVAEMNALLREMEVTPHSGQCNHGRPTWVKLGHNDIEKLFGRK</sequence>
<reference evidence="9 10" key="1">
    <citation type="submission" date="2020-11" db="EMBL/GenBank/DDBJ databases">
        <title>Genome seq and assembly of Sphingosinicella sp.</title>
        <authorList>
            <person name="Chhetri G."/>
        </authorList>
    </citation>
    <scope>NUCLEOTIDE SEQUENCE [LARGE SCALE GENOMIC DNA]</scope>
    <source>
        <strain evidence="9 10">UDD2</strain>
    </source>
</reference>
<evidence type="ECO:0000313" key="10">
    <source>
        <dbReference type="Proteomes" id="UP000594873"/>
    </source>
</evidence>
<dbReference type="GO" id="GO:0006298">
    <property type="term" value="P:mismatch repair"/>
    <property type="evidence" value="ECO:0007669"/>
    <property type="project" value="UniProtKB-UniRule"/>
</dbReference>
<dbReference type="SMART" id="SM01340">
    <property type="entry name" value="DNA_mis_repair"/>
    <property type="match status" value="1"/>
</dbReference>
<organism evidence="9 10">
    <name type="scientific">Allosphingosinicella flava</name>
    <dbReference type="NCBI Taxonomy" id="2771430"/>
    <lineage>
        <taxon>Bacteria</taxon>
        <taxon>Pseudomonadati</taxon>
        <taxon>Pseudomonadota</taxon>
        <taxon>Alphaproteobacteria</taxon>
        <taxon>Sphingomonadales</taxon>
        <taxon>Sphingomonadaceae</taxon>
        <taxon>Allosphingosinicella</taxon>
    </lineage>
</organism>
<evidence type="ECO:0000256" key="4">
    <source>
        <dbReference type="ARBA" id="ARBA00023204"/>
    </source>
</evidence>
<dbReference type="InterPro" id="IPR002099">
    <property type="entry name" value="MutL/Mlh/PMS"/>
</dbReference>
<dbReference type="KEGG" id="sflv:IC614_02190"/>
<accession>A0A7T2GKB6</accession>
<dbReference type="InterPro" id="IPR013507">
    <property type="entry name" value="DNA_mismatch_S5_2-like"/>
</dbReference>
<dbReference type="NCBIfam" id="NF000953">
    <property type="entry name" value="PRK00095.2-4"/>
    <property type="match status" value="1"/>
</dbReference>
<keyword evidence="9" id="KW-0378">Hydrolase</keyword>
<dbReference type="InterPro" id="IPR014721">
    <property type="entry name" value="Ribsml_uS5_D2-typ_fold_subgr"/>
</dbReference>
<evidence type="ECO:0000256" key="6">
    <source>
        <dbReference type="SAM" id="MobiDB-lite"/>
    </source>
</evidence>
<dbReference type="InterPro" id="IPR036890">
    <property type="entry name" value="HATPase_C_sf"/>
</dbReference>
<dbReference type="InterPro" id="IPR042121">
    <property type="entry name" value="MutL_C_regsub"/>
</dbReference>
<dbReference type="AlphaFoldDB" id="A0A7T2GKB6"/>
<dbReference type="FunFam" id="3.30.565.10:FF:000003">
    <property type="entry name" value="DNA mismatch repair endonuclease MutL"/>
    <property type="match status" value="1"/>
</dbReference>
<dbReference type="PROSITE" id="PS00058">
    <property type="entry name" value="DNA_MISMATCH_REPAIR_1"/>
    <property type="match status" value="1"/>
</dbReference>
<comment type="similarity">
    <text evidence="1 5">Belongs to the DNA mismatch repair MutL/HexB family.</text>
</comment>
<dbReference type="InterPro" id="IPR042120">
    <property type="entry name" value="MutL_C_dimsub"/>
</dbReference>
<keyword evidence="10" id="KW-1185">Reference proteome</keyword>
<dbReference type="GO" id="GO:0016887">
    <property type="term" value="F:ATP hydrolysis activity"/>
    <property type="evidence" value="ECO:0007669"/>
    <property type="project" value="InterPro"/>
</dbReference>
<dbReference type="InterPro" id="IPR020667">
    <property type="entry name" value="DNA_mismatch_repair_MutL"/>
</dbReference>
<evidence type="ECO:0000256" key="3">
    <source>
        <dbReference type="ARBA" id="ARBA00022763"/>
    </source>
</evidence>
<dbReference type="Gene3D" id="3.30.230.10">
    <property type="match status" value="1"/>
</dbReference>
<dbReference type="InterPro" id="IPR037198">
    <property type="entry name" value="MutL_C_sf"/>
</dbReference>
<dbReference type="HAMAP" id="MF_00149">
    <property type="entry name" value="DNA_mis_repair"/>
    <property type="match status" value="1"/>
</dbReference>
<evidence type="ECO:0000256" key="2">
    <source>
        <dbReference type="ARBA" id="ARBA00021975"/>
    </source>
</evidence>
<dbReference type="GO" id="GO:0032300">
    <property type="term" value="C:mismatch repair complex"/>
    <property type="evidence" value="ECO:0007669"/>
    <property type="project" value="InterPro"/>
</dbReference>
<keyword evidence="4 5" id="KW-0234">DNA repair</keyword>
<name>A0A7T2GKB6_9SPHN</name>
<dbReference type="InterPro" id="IPR020568">
    <property type="entry name" value="Ribosomal_Su5_D2-typ_SF"/>
</dbReference>
<dbReference type="SUPFAM" id="SSF118116">
    <property type="entry name" value="DNA mismatch repair protein MutL"/>
    <property type="match status" value="1"/>
</dbReference>
<dbReference type="SUPFAM" id="SSF55874">
    <property type="entry name" value="ATPase domain of HSP90 chaperone/DNA topoisomerase II/histidine kinase"/>
    <property type="match status" value="1"/>
</dbReference>
<dbReference type="CDD" id="cd00782">
    <property type="entry name" value="MutL_Trans"/>
    <property type="match status" value="1"/>
</dbReference>
<dbReference type="EMBL" id="CP065592">
    <property type="protein sequence ID" value="QPQ55441.1"/>
    <property type="molecule type" value="Genomic_DNA"/>
</dbReference>
<dbReference type="SMART" id="SM00853">
    <property type="entry name" value="MutL_C"/>
    <property type="match status" value="1"/>
</dbReference>
<dbReference type="GO" id="GO:0140664">
    <property type="term" value="F:ATP-dependent DNA damage sensor activity"/>
    <property type="evidence" value="ECO:0007669"/>
    <property type="project" value="InterPro"/>
</dbReference>
<feature type="region of interest" description="Disordered" evidence="6">
    <location>
        <begin position="339"/>
        <end position="364"/>
    </location>
</feature>
<dbReference type="Gene3D" id="3.30.1540.20">
    <property type="entry name" value="MutL, C-terminal domain, dimerisation subdomain"/>
    <property type="match status" value="1"/>
</dbReference>
<evidence type="ECO:0000313" key="9">
    <source>
        <dbReference type="EMBL" id="QPQ55441.1"/>
    </source>
</evidence>
<dbReference type="InterPro" id="IPR014790">
    <property type="entry name" value="MutL_C"/>
</dbReference>
<dbReference type="GO" id="GO:0005524">
    <property type="term" value="F:ATP binding"/>
    <property type="evidence" value="ECO:0007669"/>
    <property type="project" value="InterPro"/>
</dbReference>
<comment type="function">
    <text evidence="5">This protein is involved in the repair of mismatches in DNA. It is required for dam-dependent methyl-directed DNA mismatch repair. May act as a 'molecular matchmaker', a protein that promotes the formation of a stable complex between two or more DNA-binding proteins in an ATP-dependent manner without itself being part of a final effector complex.</text>
</comment>
<feature type="domain" description="DNA mismatch repair protein S5" evidence="8">
    <location>
        <begin position="206"/>
        <end position="324"/>
    </location>
</feature>
<proteinExistence type="inferred from homology"/>
<dbReference type="NCBIfam" id="TIGR00585">
    <property type="entry name" value="mutl"/>
    <property type="match status" value="1"/>
</dbReference>
<dbReference type="Gene3D" id="3.30.1370.100">
    <property type="entry name" value="MutL, C-terminal domain, regulatory subdomain"/>
    <property type="match status" value="1"/>
</dbReference>
<dbReference type="PANTHER" id="PTHR10073:SF12">
    <property type="entry name" value="DNA MISMATCH REPAIR PROTEIN MLH1"/>
    <property type="match status" value="1"/>
</dbReference>
<dbReference type="Pfam" id="PF13589">
    <property type="entry name" value="HATPase_c_3"/>
    <property type="match status" value="1"/>
</dbReference>
<dbReference type="GO" id="GO:0004519">
    <property type="term" value="F:endonuclease activity"/>
    <property type="evidence" value="ECO:0007669"/>
    <property type="project" value="UniProtKB-KW"/>
</dbReference>
<dbReference type="Proteomes" id="UP000594873">
    <property type="component" value="Chromosome"/>
</dbReference>
<feature type="domain" description="MutL C-terminal dimerisation" evidence="7">
    <location>
        <begin position="431"/>
        <end position="574"/>
    </location>
</feature>
<gene>
    <name evidence="5 9" type="primary">mutL</name>
    <name evidence="9" type="ORF">IC614_02190</name>
</gene>
<protein>
    <recommendedName>
        <fullName evidence="2 5">DNA mismatch repair protein MutL</fullName>
    </recommendedName>
</protein>
<dbReference type="CDD" id="cd16926">
    <property type="entry name" value="HATPase_MutL-MLH-PMS-like"/>
    <property type="match status" value="1"/>
</dbReference>
<keyword evidence="9" id="KW-0540">Nuclease</keyword>
<dbReference type="InterPro" id="IPR038973">
    <property type="entry name" value="MutL/Mlh/Pms-like"/>
</dbReference>
<keyword evidence="9" id="KW-0255">Endonuclease</keyword>
<dbReference type="Pfam" id="PF01119">
    <property type="entry name" value="DNA_mis_repair"/>
    <property type="match status" value="1"/>
</dbReference>
<evidence type="ECO:0000256" key="1">
    <source>
        <dbReference type="ARBA" id="ARBA00006082"/>
    </source>
</evidence>
<dbReference type="SUPFAM" id="SSF54211">
    <property type="entry name" value="Ribosomal protein S5 domain 2-like"/>
    <property type="match status" value="1"/>
</dbReference>
<evidence type="ECO:0000259" key="8">
    <source>
        <dbReference type="SMART" id="SM01340"/>
    </source>
</evidence>
<dbReference type="GO" id="GO:0030983">
    <property type="term" value="F:mismatched DNA binding"/>
    <property type="evidence" value="ECO:0007669"/>
    <property type="project" value="InterPro"/>
</dbReference>
<dbReference type="Gene3D" id="3.30.565.10">
    <property type="entry name" value="Histidine kinase-like ATPase, C-terminal domain"/>
    <property type="match status" value="1"/>
</dbReference>
<evidence type="ECO:0000256" key="5">
    <source>
        <dbReference type="HAMAP-Rule" id="MF_00149"/>
    </source>
</evidence>
<keyword evidence="3 5" id="KW-0227">DNA damage</keyword>
<dbReference type="PANTHER" id="PTHR10073">
    <property type="entry name" value="DNA MISMATCH REPAIR PROTEIN MLH, PMS, MUTL"/>
    <property type="match status" value="1"/>
</dbReference>
<dbReference type="InterPro" id="IPR014762">
    <property type="entry name" value="DNA_mismatch_repair_CS"/>
</dbReference>
<dbReference type="RefSeq" id="WP_200972116.1">
    <property type="nucleotide sequence ID" value="NZ_CP065592.1"/>
</dbReference>
<dbReference type="Pfam" id="PF08676">
    <property type="entry name" value="MutL_C"/>
    <property type="match status" value="1"/>
</dbReference>
<evidence type="ECO:0000259" key="7">
    <source>
        <dbReference type="SMART" id="SM00853"/>
    </source>
</evidence>